<name>A0AAV8WKP5_9CUCU</name>
<dbReference type="PANTHER" id="PTHR10632:SF2">
    <property type="entry name" value="SULFIDE:QUINONE OXIDOREDUCTASE, MITOCHONDRIAL"/>
    <property type="match status" value="1"/>
</dbReference>
<protein>
    <recommendedName>
        <fullName evidence="3">FAD/NAD(P)-binding domain-containing protein</fullName>
    </recommendedName>
</protein>
<dbReference type="GO" id="GO:0070221">
    <property type="term" value="P:sulfide oxidation, using sulfide:quinone oxidoreductase"/>
    <property type="evidence" value="ECO:0007669"/>
    <property type="project" value="TreeGrafter"/>
</dbReference>
<dbReference type="Proteomes" id="UP001162156">
    <property type="component" value="Unassembled WGS sequence"/>
</dbReference>
<sequence>MPEERDINVNLRTNLIEINPDKQEATFQNLDKPEEKTVTEFSMLHVTPPMATPETLSKNKDITNETGFVNVKRDTLQHVRYPNIFAIGDCSSSPNSKTAAAAAAQSEIIYENMRSVMQGKPLTYAYDGYASCPLVTGYDKCILAEFDYDLNPLETFPFSQDREMYSMYFLKKNVMPPIYWHLMMNGYWNGPATFRKVMHFEFNDKKQKIHT</sequence>
<reference evidence="1" key="1">
    <citation type="journal article" date="2023" name="Insect Mol. Biol.">
        <title>Genome sequencing provides insights into the evolution of gene families encoding plant cell wall-degrading enzymes in longhorned beetles.</title>
        <authorList>
            <person name="Shin N.R."/>
            <person name="Okamura Y."/>
            <person name="Kirsch R."/>
            <person name="Pauchet Y."/>
        </authorList>
    </citation>
    <scope>NUCLEOTIDE SEQUENCE</scope>
    <source>
        <strain evidence="1">RBIC_L_NR</strain>
    </source>
</reference>
<dbReference type="GO" id="GO:0070224">
    <property type="term" value="F:sulfide:quinone oxidoreductase activity"/>
    <property type="evidence" value="ECO:0007669"/>
    <property type="project" value="TreeGrafter"/>
</dbReference>
<evidence type="ECO:0000313" key="2">
    <source>
        <dbReference type="Proteomes" id="UP001162156"/>
    </source>
</evidence>
<keyword evidence="2" id="KW-1185">Reference proteome</keyword>
<evidence type="ECO:0008006" key="3">
    <source>
        <dbReference type="Google" id="ProtNLM"/>
    </source>
</evidence>
<dbReference type="GO" id="GO:0005739">
    <property type="term" value="C:mitochondrion"/>
    <property type="evidence" value="ECO:0007669"/>
    <property type="project" value="TreeGrafter"/>
</dbReference>
<dbReference type="PANTHER" id="PTHR10632">
    <property type="entry name" value="SULFIDE:QUINONE OXIDOREDUCTASE"/>
    <property type="match status" value="1"/>
</dbReference>
<proteinExistence type="predicted"/>
<dbReference type="SUPFAM" id="SSF51905">
    <property type="entry name" value="FAD/NAD(P)-binding domain"/>
    <property type="match status" value="1"/>
</dbReference>
<evidence type="ECO:0000313" key="1">
    <source>
        <dbReference type="EMBL" id="KAJ8927034.1"/>
    </source>
</evidence>
<organism evidence="1 2">
    <name type="scientific">Rhamnusium bicolor</name>
    <dbReference type="NCBI Taxonomy" id="1586634"/>
    <lineage>
        <taxon>Eukaryota</taxon>
        <taxon>Metazoa</taxon>
        <taxon>Ecdysozoa</taxon>
        <taxon>Arthropoda</taxon>
        <taxon>Hexapoda</taxon>
        <taxon>Insecta</taxon>
        <taxon>Pterygota</taxon>
        <taxon>Neoptera</taxon>
        <taxon>Endopterygota</taxon>
        <taxon>Coleoptera</taxon>
        <taxon>Polyphaga</taxon>
        <taxon>Cucujiformia</taxon>
        <taxon>Chrysomeloidea</taxon>
        <taxon>Cerambycidae</taxon>
        <taxon>Lepturinae</taxon>
        <taxon>Rhagiini</taxon>
        <taxon>Rhamnusium</taxon>
    </lineage>
</organism>
<dbReference type="EMBL" id="JANEYF010005748">
    <property type="protein sequence ID" value="KAJ8927034.1"/>
    <property type="molecule type" value="Genomic_DNA"/>
</dbReference>
<dbReference type="InterPro" id="IPR015904">
    <property type="entry name" value="Sulphide_quinone_reductase"/>
</dbReference>
<dbReference type="Gene3D" id="3.50.50.100">
    <property type="match status" value="1"/>
</dbReference>
<dbReference type="AlphaFoldDB" id="A0AAV8WKP5"/>
<accession>A0AAV8WKP5</accession>
<dbReference type="GO" id="GO:0071949">
    <property type="term" value="F:FAD binding"/>
    <property type="evidence" value="ECO:0007669"/>
    <property type="project" value="TreeGrafter"/>
</dbReference>
<comment type="caution">
    <text evidence="1">The sequence shown here is derived from an EMBL/GenBank/DDBJ whole genome shotgun (WGS) entry which is preliminary data.</text>
</comment>
<gene>
    <name evidence="1" type="ORF">NQ314_020597</name>
</gene>
<dbReference type="InterPro" id="IPR036188">
    <property type="entry name" value="FAD/NAD-bd_sf"/>
</dbReference>